<name>A0AC35UE39_9BILA</name>
<evidence type="ECO:0000313" key="1">
    <source>
        <dbReference type="Proteomes" id="UP000095286"/>
    </source>
</evidence>
<proteinExistence type="predicted"/>
<organism evidence="1 2">
    <name type="scientific">Rhabditophanes sp. KR3021</name>
    <dbReference type="NCBI Taxonomy" id="114890"/>
    <lineage>
        <taxon>Eukaryota</taxon>
        <taxon>Metazoa</taxon>
        <taxon>Ecdysozoa</taxon>
        <taxon>Nematoda</taxon>
        <taxon>Chromadorea</taxon>
        <taxon>Rhabditida</taxon>
        <taxon>Tylenchina</taxon>
        <taxon>Panagrolaimomorpha</taxon>
        <taxon>Strongyloidoidea</taxon>
        <taxon>Alloionematidae</taxon>
        <taxon>Rhabditophanes</taxon>
    </lineage>
</organism>
<evidence type="ECO:0000313" key="2">
    <source>
        <dbReference type="WBParaSite" id="RSKR_0001047500.1"/>
    </source>
</evidence>
<accession>A0AC35UE39</accession>
<sequence length="129" mass="14939">MCQMWQKIRYGVRWLPREQLALACRAMNFKEVKNIKISLDPYHAKNNSLREFWFNIQAPKVRATNPTLKITSEIRNDRQDPFFVAELKDGKKLLFKTADMPSADLVKTFNRLVGQAELGSSGVRPKISQ</sequence>
<reference evidence="2" key="1">
    <citation type="submission" date="2016-11" db="UniProtKB">
        <authorList>
            <consortium name="WormBaseParasite"/>
        </authorList>
    </citation>
    <scope>IDENTIFICATION</scope>
    <source>
        <strain evidence="2">KR3021</strain>
    </source>
</reference>
<protein>
    <submittedName>
        <fullName evidence="2">L51_S25_CI-B8 domain-containing protein</fullName>
    </submittedName>
</protein>
<dbReference type="WBParaSite" id="RSKR_0001047500.1">
    <property type="protein sequence ID" value="RSKR_0001047500.1"/>
    <property type="gene ID" value="RSKR_0001047500"/>
</dbReference>
<dbReference type="Proteomes" id="UP000095286">
    <property type="component" value="Unplaced"/>
</dbReference>